<dbReference type="AlphaFoldDB" id="A0A0A0J963"/>
<keyword evidence="1" id="KW-0812">Transmembrane</keyword>
<keyword evidence="1" id="KW-1133">Transmembrane helix</keyword>
<evidence type="ECO:0000313" key="2">
    <source>
        <dbReference type="EMBL" id="KGN33960.1"/>
    </source>
</evidence>
<keyword evidence="1" id="KW-0472">Membrane</keyword>
<feature type="transmembrane region" description="Helical" evidence="1">
    <location>
        <begin position="112"/>
        <end position="134"/>
    </location>
</feature>
<feature type="transmembrane region" description="Helical" evidence="1">
    <location>
        <begin position="141"/>
        <end position="159"/>
    </location>
</feature>
<sequence>MIPLDAARAELRAVAWGPLSVAAGAAALLLALDLTLWPRGPGALPGWLGAALLAGAACFAMDQPAAIVVAATPTGHARRTAVRATLGLVLVTVWMAYAVVWRSQPTVAVPLWWAQALVGCSLVLAGVGLSAVLVRRGQLEPAGGVTAGLVLSVMGLGVVPLPWRVEAFDLSGTQASTTVFWLVVAGVGLAALLWGASDRS</sequence>
<gene>
    <name evidence="2" type="ORF">N802_08240</name>
</gene>
<evidence type="ECO:0000313" key="3">
    <source>
        <dbReference type="Proteomes" id="UP000030002"/>
    </source>
</evidence>
<feature type="transmembrane region" description="Helical" evidence="1">
    <location>
        <begin position="12"/>
        <end position="32"/>
    </location>
</feature>
<dbReference type="STRING" id="1385520.N802_08240"/>
<dbReference type="Proteomes" id="UP000030002">
    <property type="component" value="Unassembled WGS sequence"/>
</dbReference>
<dbReference type="OrthoDB" id="10001474at2"/>
<feature type="transmembrane region" description="Helical" evidence="1">
    <location>
        <begin position="81"/>
        <end position="100"/>
    </location>
</feature>
<name>A0A0A0J963_9MICO</name>
<proteinExistence type="predicted"/>
<feature type="transmembrane region" description="Helical" evidence="1">
    <location>
        <begin position="179"/>
        <end position="196"/>
    </location>
</feature>
<evidence type="ECO:0008006" key="4">
    <source>
        <dbReference type="Google" id="ProtNLM"/>
    </source>
</evidence>
<keyword evidence="3" id="KW-1185">Reference proteome</keyword>
<dbReference type="EMBL" id="AVPJ01000003">
    <property type="protein sequence ID" value="KGN33960.1"/>
    <property type="molecule type" value="Genomic_DNA"/>
</dbReference>
<evidence type="ECO:0000256" key="1">
    <source>
        <dbReference type="SAM" id="Phobius"/>
    </source>
</evidence>
<protein>
    <recommendedName>
        <fullName evidence="4">ABC transporter</fullName>
    </recommendedName>
</protein>
<accession>A0A0A0J963</accession>
<reference evidence="2 3" key="1">
    <citation type="submission" date="2013-08" db="EMBL/GenBank/DDBJ databases">
        <title>The genome sequence of Knoellia sinensis.</title>
        <authorList>
            <person name="Zhu W."/>
            <person name="Wang G."/>
        </authorList>
    </citation>
    <scope>NUCLEOTIDE SEQUENCE [LARGE SCALE GENOMIC DNA]</scope>
    <source>
        <strain evidence="2 3">KCTC 19936</strain>
    </source>
</reference>
<feature type="transmembrane region" description="Helical" evidence="1">
    <location>
        <begin position="44"/>
        <end position="69"/>
    </location>
</feature>
<comment type="caution">
    <text evidence="2">The sequence shown here is derived from an EMBL/GenBank/DDBJ whole genome shotgun (WGS) entry which is preliminary data.</text>
</comment>
<organism evidence="2 3">
    <name type="scientific">Knoellia sinensis KCTC 19936</name>
    <dbReference type="NCBI Taxonomy" id="1385520"/>
    <lineage>
        <taxon>Bacteria</taxon>
        <taxon>Bacillati</taxon>
        <taxon>Actinomycetota</taxon>
        <taxon>Actinomycetes</taxon>
        <taxon>Micrococcales</taxon>
        <taxon>Intrasporangiaceae</taxon>
        <taxon>Knoellia</taxon>
    </lineage>
</organism>
<dbReference type="RefSeq" id="WP_035913401.1">
    <property type="nucleotide sequence ID" value="NZ_AVPJ01000003.1"/>
</dbReference>